<gene>
    <name evidence="1" type="ORF">FHS83_000320</name>
</gene>
<evidence type="ECO:0000313" key="2">
    <source>
        <dbReference type="Proteomes" id="UP000570514"/>
    </source>
</evidence>
<dbReference type="Proteomes" id="UP000570514">
    <property type="component" value="Unassembled WGS sequence"/>
</dbReference>
<name>A0A846MV74_9PROT</name>
<keyword evidence="2" id="KW-1185">Reference proteome</keyword>
<organism evidence="1 2">
    <name type="scientific">Rhizomicrobium palustre</name>
    <dbReference type="NCBI Taxonomy" id="189966"/>
    <lineage>
        <taxon>Bacteria</taxon>
        <taxon>Pseudomonadati</taxon>
        <taxon>Pseudomonadota</taxon>
        <taxon>Alphaproteobacteria</taxon>
        <taxon>Micropepsales</taxon>
        <taxon>Micropepsaceae</taxon>
        <taxon>Rhizomicrobium</taxon>
    </lineage>
</organism>
<dbReference type="EMBL" id="JAASRM010000001">
    <property type="protein sequence ID" value="NIK87002.1"/>
    <property type="molecule type" value="Genomic_DNA"/>
</dbReference>
<comment type="caution">
    <text evidence="1">The sequence shown here is derived from an EMBL/GenBank/DDBJ whole genome shotgun (WGS) entry which is preliminary data.</text>
</comment>
<accession>A0A846MV74</accession>
<sequence length="49" mass="5574">MAKGEEDECAYDAFLCARVELGRTEMRAGLDRINEEVEADAAIWRNEIL</sequence>
<dbReference type="AlphaFoldDB" id="A0A846MV74"/>
<evidence type="ECO:0000313" key="1">
    <source>
        <dbReference type="EMBL" id="NIK87002.1"/>
    </source>
</evidence>
<reference evidence="1 2" key="1">
    <citation type="submission" date="2020-03" db="EMBL/GenBank/DDBJ databases">
        <title>Genomic Encyclopedia of Type Strains, Phase IV (KMG-IV): sequencing the most valuable type-strain genomes for metagenomic binning, comparative biology and taxonomic classification.</title>
        <authorList>
            <person name="Goeker M."/>
        </authorList>
    </citation>
    <scope>NUCLEOTIDE SEQUENCE [LARGE SCALE GENOMIC DNA]</scope>
    <source>
        <strain evidence="1 2">DSM 19867</strain>
    </source>
</reference>
<proteinExistence type="predicted"/>
<protein>
    <submittedName>
        <fullName evidence="1">Uncharacterized protein</fullName>
    </submittedName>
</protein>